<accession>A0A976UAU4</accession>
<evidence type="ECO:0000313" key="2">
    <source>
        <dbReference type="Proteomes" id="UP001156973"/>
    </source>
</evidence>
<sequence>MTDPRFRINVSQTAKGLHQFDVTIELDSNVFKNVNEIDAADIKIKSIGEKLLEVLKDAEEKFRKDGRKLVTDE</sequence>
<dbReference type="Proteomes" id="UP001156973">
    <property type="component" value="Segment"/>
</dbReference>
<dbReference type="EMBL" id="ON649701">
    <property type="protein sequence ID" value="UVF62477.1"/>
    <property type="molecule type" value="Genomic_DNA"/>
</dbReference>
<protein>
    <submittedName>
        <fullName evidence="1">Uncharacterized protein</fullName>
    </submittedName>
</protein>
<dbReference type="KEGG" id="vg:80545028"/>
<keyword evidence="2" id="KW-1185">Reference proteome</keyword>
<proteinExistence type="predicted"/>
<name>A0A976UAU4_9CAUD</name>
<organism evidence="1 2">
    <name type="scientific">Nitrososphaeria virus YSH_922147</name>
    <dbReference type="NCBI Taxonomy" id="3071323"/>
    <lineage>
        <taxon>Viruses</taxon>
        <taxon>Duplodnaviria</taxon>
        <taxon>Heunggongvirae</taxon>
        <taxon>Uroviricota</taxon>
        <taxon>Caudoviricetes</taxon>
        <taxon>Juravirales</taxon>
        <taxon>Yangangviridae</taxon>
        <taxon>Mathaucavirus</taxon>
        <taxon>Mathaucavirus yangshanense</taxon>
    </lineage>
</organism>
<reference evidence="1 2" key="1">
    <citation type="submission" date="2022-05" db="EMBL/GenBank/DDBJ databases">
        <title>Diverse viruses of marine archaea discovered using metagenomics.</title>
        <authorList>
            <person name="Zhou Y."/>
        </authorList>
    </citation>
    <scope>NUCLEOTIDE SEQUENCE [LARGE SCALE GENOMIC DNA]</scope>
    <source>
        <strain evidence="1">YSH_922147</strain>
    </source>
</reference>
<evidence type="ECO:0000313" key="1">
    <source>
        <dbReference type="EMBL" id="UVF62477.1"/>
    </source>
</evidence>